<dbReference type="CDD" id="cd08249">
    <property type="entry name" value="enoyl_reductase_like"/>
    <property type="match status" value="1"/>
</dbReference>
<dbReference type="GeneID" id="59237979"/>
<dbReference type="InterPro" id="IPR020843">
    <property type="entry name" value="ER"/>
</dbReference>
<proteinExistence type="predicted"/>
<sequence>MSLPGTMKAAVTEGDSVVVKSGVPVPPVGDEGILVKVQAVAGNPTDWKHATYKIGPQGSIVGCDVAGKVVKVGRNVKNFKVGDEIYSVVHGSSVKHPENGAFADYSVLDSNISLKVPSGATLGGKEFIPAGPVRSIEAAASLPVSLFTAGQILTYNMGLKREWEPAKPQHDYPLLVWGGATAVGQLTIQLAKKMNGFTKIIAVASKKHEKTLKSYGVDELFDYHDSDVIEQIKKTYDYLPQLLDAVSAPESFTQVYKLGSKDAPTTLLQLTTMNEEIIKPEERNPNVKVEGTMLYSVTGLEVPFGNMTIPANPQYRQTAIDFIQFIEPKINNGEIYHIPLQTFKGLDAVPDMLNDIKQGKNSNVKYVALF</sequence>
<dbReference type="Gene3D" id="3.90.180.10">
    <property type="entry name" value="Medium-chain alcohol dehydrogenases, catalytic domain"/>
    <property type="match status" value="1"/>
</dbReference>
<dbReference type="SUPFAM" id="SSF51735">
    <property type="entry name" value="NAD(P)-binding Rossmann-fold domains"/>
    <property type="match status" value="1"/>
</dbReference>
<dbReference type="SMART" id="SM00829">
    <property type="entry name" value="PKS_ER"/>
    <property type="match status" value="1"/>
</dbReference>
<dbReference type="GO" id="GO:0016651">
    <property type="term" value="F:oxidoreductase activity, acting on NAD(P)H"/>
    <property type="evidence" value="ECO:0007669"/>
    <property type="project" value="InterPro"/>
</dbReference>
<protein>
    <recommendedName>
        <fullName evidence="1">Enoyl reductase (ER) domain-containing protein</fullName>
    </recommendedName>
</protein>
<dbReference type="EMBL" id="CP058610">
    <property type="protein sequence ID" value="QLG74196.1"/>
    <property type="molecule type" value="Genomic_DNA"/>
</dbReference>
<dbReference type="Pfam" id="PF00107">
    <property type="entry name" value="ADH_zinc_N"/>
    <property type="match status" value="1"/>
</dbReference>
<reference evidence="2 3" key="1">
    <citation type="submission" date="2020-07" db="EMBL/GenBank/DDBJ databases">
        <title>The yeast mating-type switching endonuclease HO is a domesticated member of an unorthodox homing genetic element family.</title>
        <authorList>
            <person name="Coughlan A.Y."/>
            <person name="Lombardi L."/>
            <person name="Braun-Galleani S."/>
            <person name="Martos A.R."/>
            <person name="Galeote V."/>
            <person name="Bigey F."/>
            <person name="Dequin S."/>
            <person name="Byrne K.P."/>
            <person name="Wolfe K.H."/>
        </authorList>
    </citation>
    <scope>NUCLEOTIDE SEQUENCE [LARGE SCALE GENOMIC DNA]</scope>
    <source>
        <strain evidence="2 3">NRRL Y-6702</strain>
    </source>
</reference>
<dbReference type="SUPFAM" id="SSF50129">
    <property type="entry name" value="GroES-like"/>
    <property type="match status" value="1"/>
</dbReference>
<dbReference type="Proteomes" id="UP000509704">
    <property type="component" value="Chromosome 7"/>
</dbReference>
<dbReference type="InterPro" id="IPR013154">
    <property type="entry name" value="ADH-like_N"/>
</dbReference>
<evidence type="ECO:0000313" key="3">
    <source>
        <dbReference type="Proteomes" id="UP000509704"/>
    </source>
</evidence>
<dbReference type="KEGG" id="zmk:HG535_0G00800"/>
<dbReference type="InterPro" id="IPR013149">
    <property type="entry name" value="ADH-like_C"/>
</dbReference>
<keyword evidence="3" id="KW-1185">Reference proteome</keyword>
<dbReference type="PANTHER" id="PTHR45348:SF2">
    <property type="entry name" value="ZINC-TYPE ALCOHOL DEHYDROGENASE-LIKE PROTEIN C2E1P3.01"/>
    <property type="match status" value="1"/>
</dbReference>
<dbReference type="InterPro" id="IPR047122">
    <property type="entry name" value="Trans-enoyl_RdTase-like"/>
</dbReference>
<gene>
    <name evidence="2" type="ORF">HG535_0G00800</name>
</gene>
<dbReference type="InterPro" id="IPR036291">
    <property type="entry name" value="NAD(P)-bd_dom_sf"/>
</dbReference>
<dbReference type="PANTHER" id="PTHR45348">
    <property type="entry name" value="HYPOTHETICAL OXIDOREDUCTASE (EUROFUNG)"/>
    <property type="match status" value="1"/>
</dbReference>
<dbReference type="RefSeq" id="XP_037145921.1">
    <property type="nucleotide sequence ID" value="XM_037290026.1"/>
</dbReference>
<organism evidence="2 3">
    <name type="scientific">Zygotorulaspora mrakii</name>
    <name type="common">Zygosaccharomyces mrakii</name>
    <dbReference type="NCBI Taxonomy" id="42260"/>
    <lineage>
        <taxon>Eukaryota</taxon>
        <taxon>Fungi</taxon>
        <taxon>Dikarya</taxon>
        <taxon>Ascomycota</taxon>
        <taxon>Saccharomycotina</taxon>
        <taxon>Saccharomycetes</taxon>
        <taxon>Saccharomycetales</taxon>
        <taxon>Saccharomycetaceae</taxon>
        <taxon>Zygotorulaspora</taxon>
    </lineage>
</organism>
<accession>A0A7H9B769</accession>
<dbReference type="AlphaFoldDB" id="A0A7H9B769"/>
<dbReference type="InterPro" id="IPR011032">
    <property type="entry name" value="GroES-like_sf"/>
</dbReference>
<dbReference type="Pfam" id="PF08240">
    <property type="entry name" value="ADH_N"/>
    <property type="match status" value="1"/>
</dbReference>
<evidence type="ECO:0000259" key="1">
    <source>
        <dbReference type="SMART" id="SM00829"/>
    </source>
</evidence>
<name>A0A7H9B769_ZYGMR</name>
<evidence type="ECO:0000313" key="2">
    <source>
        <dbReference type="EMBL" id="QLG74196.1"/>
    </source>
</evidence>
<dbReference type="OrthoDB" id="9992527at2759"/>
<feature type="domain" description="Enoyl reductase (ER)" evidence="1">
    <location>
        <begin position="14"/>
        <end position="361"/>
    </location>
</feature>
<dbReference type="Gene3D" id="3.40.50.720">
    <property type="entry name" value="NAD(P)-binding Rossmann-like Domain"/>
    <property type="match status" value="1"/>
</dbReference>